<feature type="transmembrane region" description="Helical" evidence="1">
    <location>
        <begin position="96"/>
        <end position="117"/>
    </location>
</feature>
<dbReference type="OrthoDB" id="5862767at2759"/>
<evidence type="ECO:0000313" key="3">
    <source>
        <dbReference type="Proteomes" id="UP000298663"/>
    </source>
</evidence>
<feature type="transmembrane region" description="Helical" evidence="1">
    <location>
        <begin position="129"/>
        <end position="151"/>
    </location>
</feature>
<sequence length="223" mass="25664">MFEFDLEENSLFLDFITVTLTNKGGVKGADQRGPPYLRPMWQLTAMDMFRESKHQCCCGGMHVRTGALIVAILTFIGGVASFVYAIVTFNESSAQFTLNICFATARITFACLIFYGLLFEKPKMLYPYLVYQLFQVFELMALFVIGVIGILNPDFIINHFGNWFEFDDHMLNKKQRKTIVQIAMIFMVIGCFFAVFIGLWFFRVVQKCYSYLKAQIMPSRVNV</sequence>
<keyword evidence="3" id="KW-1185">Reference proteome</keyword>
<evidence type="ECO:0000256" key="1">
    <source>
        <dbReference type="SAM" id="Phobius"/>
    </source>
</evidence>
<name>A0A4U5NJ34_STECR</name>
<dbReference type="Pfam" id="PF25093">
    <property type="entry name" value="DUF7807"/>
    <property type="match status" value="1"/>
</dbReference>
<dbReference type="PANTHER" id="PTHR34851:SF5">
    <property type="entry name" value="MARVEL DOMAIN-CONTAINING PROTEIN"/>
    <property type="match status" value="1"/>
</dbReference>
<feature type="transmembrane region" description="Helical" evidence="1">
    <location>
        <begin position="68"/>
        <end position="89"/>
    </location>
</feature>
<feature type="transmembrane region" description="Helical" evidence="1">
    <location>
        <begin position="179"/>
        <end position="202"/>
    </location>
</feature>
<dbReference type="PANTHER" id="PTHR34851">
    <property type="entry name" value="PROTEIN CBG05235-RELATED"/>
    <property type="match status" value="1"/>
</dbReference>
<comment type="caution">
    <text evidence="2">The sequence shown here is derived from an EMBL/GenBank/DDBJ whole genome shotgun (WGS) entry which is preliminary data.</text>
</comment>
<organism evidence="2 3">
    <name type="scientific">Steinernema carpocapsae</name>
    <name type="common">Entomopathogenic nematode</name>
    <dbReference type="NCBI Taxonomy" id="34508"/>
    <lineage>
        <taxon>Eukaryota</taxon>
        <taxon>Metazoa</taxon>
        <taxon>Ecdysozoa</taxon>
        <taxon>Nematoda</taxon>
        <taxon>Chromadorea</taxon>
        <taxon>Rhabditida</taxon>
        <taxon>Tylenchina</taxon>
        <taxon>Panagrolaimomorpha</taxon>
        <taxon>Strongyloidoidea</taxon>
        <taxon>Steinernematidae</taxon>
        <taxon>Steinernema</taxon>
    </lineage>
</organism>
<accession>A0A4U5NJ34</accession>
<dbReference type="EMBL" id="AZBU02000004">
    <property type="protein sequence ID" value="TKR82783.1"/>
    <property type="molecule type" value="Genomic_DNA"/>
</dbReference>
<dbReference type="Proteomes" id="UP000298663">
    <property type="component" value="Unassembled WGS sequence"/>
</dbReference>
<evidence type="ECO:0000313" key="2">
    <source>
        <dbReference type="EMBL" id="TKR82783.1"/>
    </source>
</evidence>
<dbReference type="AlphaFoldDB" id="A0A4U5NJ34"/>
<protein>
    <submittedName>
        <fullName evidence="2">Uncharacterized protein</fullName>
    </submittedName>
</protein>
<proteinExistence type="predicted"/>
<keyword evidence="1" id="KW-0812">Transmembrane</keyword>
<dbReference type="InterPro" id="IPR056709">
    <property type="entry name" value="DUF7807"/>
</dbReference>
<gene>
    <name evidence="2" type="ORF">L596_016462</name>
</gene>
<reference evidence="2 3" key="1">
    <citation type="journal article" date="2015" name="Genome Biol.">
        <title>Comparative genomics of Steinernema reveals deeply conserved gene regulatory networks.</title>
        <authorList>
            <person name="Dillman A.R."/>
            <person name="Macchietto M."/>
            <person name="Porter C.F."/>
            <person name="Rogers A."/>
            <person name="Williams B."/>
            <person name="Antoshechkin I."/>
            <person name="Lee M.M."/>
            <person name="Goodwin Z."/>
            <person name="Lu X."/>
            <person name="Lewis E.E."/>
            <person name="Goodrich-Blair H."/>
            <person name="Stock S.P."/>
            <person name="Adams B.J."/>
            <person name="Sternberg P.W."/>
            <person name="Mortazavi A."/>
        </authorList>
    </citation>
    <scope>NUCLEOTIDE SEQUENCE [LARGE SCALE GENOMIC DNA]</scope>
    <source>
        <strain evidence="2 3">ALL</strain>
    </source>
</reference>
<keyword evidence="1" id="KW-0472">Membrane</keyword>
<keyword evidence="1" id="KW-1133">Transmembrane helix</keyword>
<reference evidence="2 3" key="2">
    <citation type="journal article" date="2019" name="G3 (Bethesda)">
        <title>Hybrid Assembly of the Genome of the Entomopathogenic Nematode Steinernema carpocapsae Identifies the X-Chromosome.</title>
        <authorList>
            <person name="Serra L."/>
            <person name="Macchietto M."/>
            <person name="Macias-Munoz A."/>
            <person name="McGill C.J."/>
            <person name="Rodriguez I.M."/>
            <person name="Rodriguez B."/>
            <person name="Murad R."/>
            <person name="Mortazavi A."/>
        </authorList>
    </citation>
    <scope>NUCLEOTIDE SEQUENCE [LARGE SCALE GENOMIC DNA]</scope>
    <source>
        <strain evidence="2 3">ALL</strain>
    </source>
</reference>